<dbReference type="InterPro" id="IPR011453">
    <property type="entry name" value="DUF1559"/>
</dbReference>
<accession>A0A5C6M080</accession>
<evidence type="ECO:0000259" key="1">
    <source>
        <dbReference type="Pfam" id="PF07596"/>
    </source>
</evidence>
<evidence type="ECO:0000313" key="2">
    <source>
        <dbReference type="EMBL" id="TWW08170.1"/>
    </source>
</evidence>
<proteinExistence type="predicted"/>
<reference evidence="2 3" key="2">
    <citation type="submission" date="2019-08" db="EMBL/GenBank/DDBJ databases">
        <authorList>
            <person name="Henke P."/>
        </authorList>
    </citation>
    <scope>NUCLEOTIDE SEQUENCE [LARGE SCALE GENOMIC DNA]</scope>
    <source>
        <strain evidence="2">Phe10_nw2017</strain>
    </source>
</reference>
<dbReference type="AlphaFoldDB" id="A0A5C6M080"/>
<protein>
    <recommendedName>
        <fullName evidence="1">DUF1559 domain-containing protein</fullName>
    </recommendedName>
</protein>
<keyword evidence="3" id="KW-1185">Reference proteome</keyword>
<feature type="domain" description="DUF1559" evidence="1">
    <location>
        <begin position="2"/>
        <end position="119"/>
    </location>
</feature>
<dbReference type="Pfam" id="PF07596">
    <property type="entry name" value="SBP_bac_10"/>
    <property type="match status" value="1"/>
</dbReference>
<name>A0A5C6M080_9PLAN</name>
<sequence>MFPAGTVSIPELPVEQRFSWILPLIPFTDQPLRTEVRAEAGWQSAEHAELIDTSQIIYRNPEQRLERPFRSAGDYVAIAGIGADAAALPENHPRTGVFGYDRRSTLESITDGLSNTLMITTLVQPNRSMFAGGRETVRGFSRQPYLNGPDGIGAVAGTNAVQILLADGSVRSLSPAADATLIEALATKAAGDRVAPSVYSASSCLTLHP</sequence>
<organism evidence="2 3">
    <name type="scientific">Planctomyces bekefii</name>
    <dbReference type="NCBI Taxonomy" id="1653850"/>
    <lineage>
        <taxon>Bacteria</taxon>
        <taxon>Pseudomonadati</taxon>
        <taxon>Planctomycetota</taxon>
        <taxon>Planctomycetia</taxon>
        <taxon>Planctomycetales</taxon>
        <taxon>Planctomycetaceae</taxon>
        <taxon>Planctomyces</taxon>
    </lineage>
</organism>
<comment type="caution">
    <text evidence="2">The sequence shown here is derived from an EMBL/GenBank/DDBJ whole genome shotgun (WGS) entry which is preliminary data.</text>
</comment>
<dbReference type="Proteomes" id="UP000321083">
    <property type="component" value="Unassembled WGS sequence"/>
</dbReference>
<evidence type="ECO:0000313" key="3">
    <source>
        <dbReference type="Proteomes" id="UP000321083"/>
    </source>
</evidence>
<reference evidence="2 3" key="1">
    <citation type="submission" date="2019-08" db="EMBL/GenBank/DDBJ databases">
        <title>100 year-old enigma solved: identification of Planctomyces bekefii, the type genus and species of the phylum Planctomycetes.</title>
        <authorList>
            <person name="Svetlana D.N."/>
            <person name="Overmann J."/>
        </authorList>
    </citation>
    <scope>NUCLEOTIDE SEQUENCE [LARGE SCALE GENOMIC DNA]</scope>
    <source>
        <strain evidence="2">Phe10_nw2017</strain>
    </source>
</reference>
<gene>
    <name evidence="2" type="ORF">E3A20_26990</name>
</gene>
<dbReference type="EMBL" id="SRHE01000805">
    <property type="protein sequence ID" value="TWW08170.1"/>
    <property type="molecule type" value="Genomic_DNA"/>
</dbReference>